<accession>A0ABT0SES6</accession>
<keyword evidence="3" id="KW-1185">Reference proteome</keyword>
<feature type="compositionally biased region" description="Basic and acidic residues" evidence="1">
    <location>
        <begin position="51"/>
        <end position="66"/>
    </location>
</feature>
<evidence type="ECO:0000313" key="2">
    <source>
        <dbReference type="EMBL" id="MCL7713814.1"/>
    </source>
</evidence>
<proteinExistence type="predicted"/>
<dbReference type="EMBL" id="JAIKTS010000001">
    <property type="protein sequence ID" value="MCL7713814.1"/>
    <property type="molecule type" value="Genomic_DNA"/>
</dbReference>
<dbReference type="RefSeq" id="WP_250062122.1">
    <property type="nucleotide sequence ID" value="NZ_JAIKTS010000001.1"/>
</dbReference>
<reference evidence="2 3" key="1">
    <citation type="submission" date="2021-08" db="EMBL/GenBank/DDBJ databases">
        <title>Novel members of of the genus Stenotrophomonas from differernt environment.</title>
        <authorList>
            <person name="Deng Y."/>
        </authorList>
    </citation>
    <scope>NUCLEOTIDE SEQUENCE [LARGE SCALE GENOMIC DNA]</scope>
    <source>
        <strain evidence="2 3">CPCC 101365</strain>
    </source>
</reference>
<dbReference type="Pfam" id="PF09998">
    <property type="entry name" value="DUF2239"/>
    <property type="match status" value="1"/>
</dbReference>
<name>A0ABT0SES6_9GAMM</name>
<protein>
    <submittedName>
        <fullName evidence="2">DUF2239 family protein</fullName>
    </submittedName>
</protein>
<dbReference type="InterPro" id="IPR018715">
    <property type="entry name" value="DUF2239"/>
</dbReference>
<gene>
    <name evidence="2" type="ORF">K5L01_03940</name>
</gene>
<evidence type="ECO:0000256" key="1">
    <source>
        <dbReference type="SAM" id="MobiDB-lite"/>
    </source>
</evidence>
<evidence type="ECO:0000313" key="3">
    <source>
        <dbReference type="Proteomes" id="UP001431235"/>
    </source>
</evidence>
<dbReference type="Proteomes" id="UP001431235">
    <property type="component" value="Unassembled WGS sequence"/>
</dbReference>
<comment type="caution">
    <text evidence="2">The sequence shown here is derived from an EMBL/GenBank/DDBJ whole genome shotgun (WGS) entry which is preliminary data.</text>
</comment>
<feature type="region of interest" description="Disordered" evidence="1">
    <location>
        <begin position="39"/>
        <end position="92"/>
    </location>
</feature>
<feature type="compositionally biased region" description="Pro residues" evidence="1">
    <location>
        <begin position="70"/>
        <end position="83"/>
    </location>
</feature>
<sequence length="204" mass="22163">MPATPLPLYSLFQGHRHVACGSPEVVALALRQLRQVSPSPPALVFDNTSGRTHDFDTRGSEAEVRARLAAPPPPEPAPGPADPPAARGRGRPRLGVVGREVTLLPRHWAWLGEQPGGASVALRRLVEAARRTQLDKDRRRRAAERAYHFLQTLAGDLPGFEEALRALFAEDHARLEALAGNWPADVRTHALRLATPDEDDASTG</sequence>
<organism evidence="2 3">
    <name type="scientific">Stenotrophomonas mori</name>
    <dbReference type="NCBI Taxonomy" id="2871096"/>
    <lineage>
        <taxon>Bacteria</taxon>
        <taxon>Pseudomonadati</taxon>
        <taxon>Pseudomonadota</taxon>
        <taxon>Gammaproteobacteria</taxon>
        <taxon>Lysobacterales</taxon>
        <taxon>Lysobacteraceae</taxon>
        <taxon>Stenotrophomonas</taxon>
    </lineage>
</organism>